<evidence type="ECO:0000256" key="15">
    <source>
        <dbReference type="ARBA" id="ARBA00025923"/>
    </source>
</evidence>
<evidence type="ECO:0000256" key="7">
    <source>
        <dbReference type="ARBA" id="ARBA00022741"/>
    </source>
</evidence>
<reference evidence="20" key="2">
    <citation type="submission" date="2015-09" db="EMBL/GenBank/DDBJ databases">
        <title>Draft genome sequence of Mycobacterium neoaurum DSM 44074.</title>
        <authorList>
            <person name="Croce O."/>
            <person name="Robert C."/>
            <person name="Raoult D."/>
            <person name="Drancourt M."/>
        </authorList>
    </citation>
    <scope>NUCLEOTIDE SEQUENCE</scope>
    <source>
        <strain evidence="20">DSM 44074</strain>
    </source>
</reference>
<dbReference type="GO" id="GO:0005886">
    <property type="term" value="C:plasma membrane"/>
    <property type="evidence" value="ECO:0007669"/>
    <property type="project" value="UniProtKB-SubCell"/>
</dbReference>
<dbReference type="InterPro" id="IPR018541">
    <property type="entry name" value="Ftsk_gamma"/>
</dbReference>
<dbReference type="CDD" id="cd01127">
    <property type="entry name" value="TrwB_TraG_TraD_VirD4"/>
    <property type="match status" value="1"/>
</dbReference>
<evidence type="ECO:0000259" key="19">
    <source>
        <dbReference type="PROSITE" id="PS50901"/>
    </source>
</evidence>
<dbReference type="GO" id="GO:0051301">
    <property type="term" value="P:cell division"/>
    <property type="evidence" value="ECO:0007669"/>
    <property type="project" value="UniProtKB-KW"/>
</dbReference>
<feature type="binding site" evidence="16">
    <location>
        <begin position="502"/>
        <end position="509"/>
    </location>
    <ligand>
        <name>ATP</name>
        <dbReference type="ChEBI" id="CHEBI:30616"/>
    </ligand>
</feature>
<dbReference type="PANTHER" id="PTHR22683">
    <property type="entry name" value="SPORULATION PROTEIN RELATED"/>
    <property type="match status" value="1"/>
</dbReference>
<keyword evidence="5" id="KW-0132">Cell division</keyword>
<reference evidence="20" key="1">
    <citation type="submission" date="2014-05" db="EMBL/GenBank/DDBJ databases">
        <authorList>
            <person name="Urmite Genomes"/>
        </authorList>
    </citation>
    <scope>NUCLEOTIDE SEQUENCE</scope>
    <source>
        <strain evidence="20">DSM 44074</strain>
    </source>
</reference>
<dbReference type="FunFam" id="3.40.50.300:FF:000209">
    <property type="entry name" value="Cell division protein FtsK"/>
    <property type="match status" value="1"/>
</dbReference>
<dbReference type="SUPFAM" id="SSF52540">
    <property type="entry name" value="P-loop containing nucleoside triphosphate hydrolases"/>
    <property type="match status" value="1"/>
</dbReference>
<feature type="transmembrane region" description="Helical" evidence="18">
    <location>
        <begin position="160"/>
        <end position="178"/>
    </location>
</feature>
<feature type="region of interest" description="Disordered" evidence="17">
    <location>
        <begin position="1"/>
        <end position="55"/>
    </location>
</feature>
<feature type="domain" description="FtsK" evidence="19">
    <location>
        <begin position="485"/>
        <end position="685"/>
    </location>
</feature>
<feature type="compositionally biased region" description="Basic and acidic residues" evidence="17">
    <location>
        <begin position="327"/>
        <end position="339"/>
    </location>
</feature>
<dbReference type="PROSITE" id="PS50901">
    <property type="entry name" value="FTSK"/>
    <property type="match status" value="1"/>
</dbReference>
<evidence type="ECO:0000256" key="18">
    <source>
        <dbReference type="SAM" id="Phobius"/>
    </source>
</evidence>
<evidence type="ECO:0000256" key="12">
    <source>
        <dbReference type="ARBA" id="ARBA00023136"/>
    </source>
</evidence>
<feature type="transmembrane region" description="Helical" evidence="18">
    <location>
        <begin position="93"/>
        <end position="111"/>
    </location>
</feature>
<dbReference type="GO" id="GO:0003677">
    <property type="term" value="F:DNA binding"/>
    <property type="evidence" value="ECO:0007669"/>
    <property type="project" value="UniProtKB-KW"/>
</dbReference>
<keyword evidence="12 18" id="KW-0472">Membrane</keyword>
<feature type="transmembrane region" description="Helical" evidence="18">
    <location>
        <begin position="207"/>
        <end position="227"/>
    </location>
</feature>
<dbReference type="PANTHER" id="PTHR22683:SF41">
    <property type="entry name" value="DNA TRANSLOCASE FTSK"/>
    <property type="match status" value="1"/>
</dbReference>
<evidence type="ECO:0000256" key="1">
    <source>
        <dbReference type="ARBA" id="ARBA00004651"/>
    </source>
</evidence>
<dbReference type="FunFam" id="1.10.10.10:FF:000236">
    <property type="entry name" value="Cell division protein FtsK"/>
    <property type="match status" value="1"/>
</dbReference>
<keyword evidence="7 16" id="KW-0547">Nucleotide-binding</keyword>
<comment type="subunit">
    <text evidence="15">Homohexamer. Forms a ring that surrounds DNA.</text>
</comment>
<dbReference type="SUPFAM" id="SSF46785">
    <property type="entry name" value="Winged helix' DNA-binding domain"/>
    <property type="match status" value="1"/>
</dbReference>
<dbReference type="GO" id="GO:0007059">
    <property type="term" value="P:chromosome segregation"/>
    <property type="evidence" value="ECO:0007669"/>
    <property type="project" value="UniProtKB-KW"/>
</dbReference>
<dbReference type="EMBL" id="LK021338">
    <property type="protein sequence ID" value="CDQ43865.1"/>
    <property type="molecule type" value="Genomic_DNA"/>
</dbReference>
<organism evidence="20 21">
    <name type="scientific">Mycolicibacterium neoaurum</name>
    <name type="common">Mycobacterium neoaurum</name>
    <dbReference type="NCBI Taxonomy" id="1795"/>
    <lineage>
        <taxon>Bacteria</taxon>
        <taxon>Bacillati</taxon>
        <taxon>Actinomycetota</taxon>
        <taxon>Actinomycetes</taxon>
        <taxon>Mycobacteriales</taxon>
        <taxon>Mycobacteriaceae</taxon>
        <taxon>Mycolicibacterium</taxon>
    </lineage>
</organism>
<evidence type="ECO:0000256" key="2">
    <source>
        <dbReference type="ARBA" id="ARBA00006474"/>
    </source>
</evidence>
<evidence type="ECO:0000256" key="16">
    <source>
        <dbReference type="PROSITE-ProRule" id="PRU00289"/>
    </source>
</evidence>
<evidence type="ECO:0000256" key="4">
    <source>
        <dbReference type="ARBA" id="ARBA00022475"/>
    </source>
</evidence>
<feature type="region of interest" description="Disordered" evidence="17">
    <location>
        <begin position="834"/>
        <end position="854"/>
    </location>
</feature>
<dbReference type="Gene3D" id="1.10.10.10">
    <property type="entry name" value="Winged helix-like DNA-binding domain superfamily/Winged helix DNA-binding domain"/>
    <property type="match status" value="1"/>
</dbReference>
<dbReference type="Pfam" id="PF09397">
    <property type="entry name" value="FtsK_gamma"/>
    <property type="match status" value="1"/>
</dbReference>
<evidence type="ECO:0000256" key="8">
    <source>
        <dbReference type="ARBA" id="ARBA00022829"/>
    </source>
</evidence>
<feature type="transmembrane region" description="Helical" evidence="18">
    <location>
        <begin position="123"/>
        <end position="148"/>
    </location>
</feature>
<keyword evidence="4" id="KW-1003">Cell membrane</keyword>
<keyword evidence="6 18" id="KW-0812">Transmembrane</keyword>
<keyword evidence="13" id="KW-0131">Cell cycle</keyword>
<evidence type="ECO:0000256" key="3">
    <source>
        <dbReference type="ARBA" id="ARBA00020887"/>
    </source>
</evidence>
<dbReference type="InterPro" id="IPR002543">
    <property type="entry name" value="FtsK_dom"/>
</dbReference>
<feature type="compositionally biased region" description="Basic residues" evidence="17">
    <location>
        <begin position="30"/>
        <end position="47"/>
    </location>
</feature>
<protein>
    <recommendedName>
        <fullName evidence="3">DNA translocase FtsK</fullName>
    </recommendedName>
</protein>
<dbReference type="InterPro" id="IPR036388">
    <property type="entry name" value="WH-like_DNA-bd_sf"/>
</dbReference>
<evidence type="ECO:0000256" key="13">
    <source>
        <dbReference type="ARBA" id="ARBA00023306"/>
    </source>
</evidence>
<dbReference type="Pfam" id="PF01580">
    <property type="entry name" value="FtsK_SpoIIIE"/>
    <property type="match status" value="1"/>
</dbReference>
<evidence type="ECO:0000256" key="5">
    <source>
        <dbReference type="ARBA" id="ARBA00022618"/>
    </source>
</evidence>
<comment type="function">
    <text evidence="14">Essential cell division protein that coordinates cell division and chromosome segregation. The N-terminus is involved in assembly of the cell-division machinery. The C-terminus functions as a DNA motor that moves dsDNA in an ATP-dependent manner towards the dif recombination site, which is located within the replication terminus region. Required for activation of the Xer recombinase, allowing activation of chromosome unlinking by recombination.</text>
</comment>
<comment type="similarity">
    <text evidence="2">Belongs to the FtsK/SpoIIIE/SftA family.</text>
</comment>
<sequence length="854" mass="91612">MANKTAARSRARSSTSKGSSGTKSRAASKPAKRPAPPRRKPAPRRSPSRFAAAGAAVGRGTRAGWLMVAKGAGSTARSVGRARDLEPGHRRDGIALALLGLAVVAAASSWFDAARPVGGWIDIVLRTIVGGAVVLVPIVLGVIAVVLMRTEPNLDARPRLILGSVMIALPVLGLWHVWAGAPLDSIARRDAAGFIGFVIGGPLSDGLTVWIATPLLVIGVLFGVLLLTGTTIRELPDTLRDMFSTRGFDDRFDDEYDEDDYYDDDAEAVTDDFSDAYYDREDDLGAADAQQWPTAELPAGTPMDNYPLPVEEAPTAPEPVAAKPRRPKPEPKKPKKDDDTLVVDRVVEGPYTLPSLDLLIAGDPPKLRTAANDQMEAAITSVLEQFKVDAAVTGCTRGPTVTRYEVELGPGVKVEKITALHRNIAYAVATESVRMLAPIPGKSAVGIEVPNTDREMVRLSDVLTAPSTRRDHHPLVIGLGKDIEGDFISANLAKMPHLLVAGSTGSGKSSFVNSMLVSLLARATPEEVRMILIDPKMVELTPYEGIPHLITPIITQPKKAAAALAWLVEEMEQRYQDMQASRVRHIDVFNEKVRTGEISTPLGSERVYKPYPYILAIVDELADLMMTAPRDVEEAIVRITQKARAAGIHLVLATQRPSVDVVTGLIKTNVPSRLAFATSSLTDSRVILDQPGAEKLIGMGDGLFLPMGANKPIRMQGAFISDEEIHAVVEATKAQAEPEFVEGVTKAKPAGGERGDVDPDIGDDMDVFLQAVELVVSSQFGSTSMLQRKLRVGFAKAGRLMDLMETRNIVGPSEGSKAREVLVKPDELAGTLALIRGGSDADGGDDEDEDEPDF</sequence>
<dbReference type="InterPro" id="IPR050206">
    <property type="entry name" value="FtsK/SpoIIIE/SftA"/>
</dbReference>
<keyword evidence="11" id="KW-0238">DNA-binding</keyword>
<evidence type="ECO:0000256" key="6">
    <source>
        <dbReference type="ARBA" id="ARBA00022692"/>
    </source>
</evidence>
<dbReference type="Gene3D" id="3.30.980.40">
    <property type="match status" value="1"/>
</dbReference>
<dbReference type="GO" id="GO:0005524">
    <property type="term" value="F:ATP binding"/>
    <property type="evidence" value="ECO:0007669"/>
    <property type="project" value="UniProtKB-UniRule"/>
</dbReference>
<dbReference type="Gene3D" id="3.40.50.300">
    <property type="entry name" value="P-loop containing nucleotide triphosphate hydrolases"/>
    <property type="match status" value="1"/>
</dbReference>
<dbReference type="RefSeq" id="WP_191293376.1">
    <property type="nucleotide sequence ID" value="NZ_LK021338.1"/>
</dbReference>
<gene>
    <name evidence="20" type="ORF">BN1047_01737</name>
</gene>
<dbReference type="InterPro" id="IPR041027">
    <property type="entry name" value="FtsK_alpha"/>
</dbReference>
<feature type="region of interest" description="Disordered" evidence="17">
    <location>
        <begin position="295"/>
        <end position="339"/>
    </location>
</feature>
<dbReference type="Proteomes" id="UP000028864">
    <property type="component" value="Unassembled WGS sequence"/>
</dbReference>
<evidence type="ECO:0000256" key="14">
    <source>
        <dbReference type="ARBA" id="ARBA00024986"/>
    </source>
</evidence>
<accession>A0AAV2WI04</accession>
<evidence type="ECO:0000256" key="17">
    <source>
        <dbReference type="SAM" id="MobiDB-lite"/>
    </source>
</evidence>
<keyword evidence="9 16" id="KW-0067">ATP-binding</keyword>
<dbReference type="InterPro" id="IPR027417">
    <property type="entry name" value="P-loop_NTPase"/>
</dbReference>
<feature type="compositionally biased region" description="Low complexity" evidence="17">
    <location>
        <begin position="1"/>
        <end position="29"/>
    </location>
</feature>
<dbReference type="AlphaFoldDB" id="A0AAV2WI04"/>
<dbReference type="InterPro" id="IPR036390">
    <property type="entry name" value="WH_DNA-bd_sf"/>
</dbReference>
<proteinExistence type="inferred from homology"/>
<dbReference type="SMART" id="SM00843">
    <property type="entry name" value="Ftsk_gamma"/>
    <property type="match status" value="1"/>
</dbReference>
<keyword evidence="10 18" id="KW-1133">Transmembrane helix</keyword>
<evidence type="ECO:0000256" key="10">
    <source>
        <dbReference type="ARBA" id="ARBA00022989"/>
    </source>
</evidence>
<evidence type="ECO:0000313" key="20">
    <source>
        <dbReference type="EMBL" id="CDQ43865.1"/>
    </source>
</evidence>
<evidence type="ECO:0000256" key="9">
    <source>
        <dbReference type="ARBA" id="ARBA00022840"/>
    </source>
</evidence>
<feature type="compositionally biased region" description="Acidic residues" evidence="17">
    <location>
        <begin position="842"/>
        <end position="854"/>
    </location>
</feature>
<dbReference type="Pfam" id="PF17854">
    <property type="entry name" value="FtsK_alpha"/>
    <property type="match status" value="1"/>
</dbReference>
<keyword evidence="8" id="KW-0159">Chromosome partition</keyword>
<name>A0AAV2WI04_MYCNE</name>
<feature type="compositionally biased region" description="Low complexity" evidence="17">
    <location>
        <begin position="309"/>
        <end position="322"/>
    </location>
</feature>
<evidence type="ECO:0000256" key="11">
    <source>
        <dbReference type="ARBA" id="ARBA00023125"/>
    </source>
</evidence>
<evidence type="ECO:0000313" key="21">
    <source>
        <dbReference type="Proteomes" id="UP000028864"/>
    </source>
</evidence>
<comment type="subcellular location">
    <subcellularLocation>
        <location evidence="1">Cell membrane</location>
        <topology evidence="1">Multi-pass membrane protein</topology>
    </subcellularLocation>
</comment>